<evidence type="ECO:0008006" key="5">
    <source>
        <dbReference type="Google" id="ProtNLM"/>
    </source>
</evidence>
<sequence length="160" mass="16785">MNMILKRMTLIALPLFLTACGGGGGGGDTSTGSGGSGSSDVSSSSPTTSLVNTEDIVAARAFKFCIGDAIQLSVNYSGSTPGALHVYSQADYVHANGDVDVDPMSRLTTIYPDLTTTVDIEINGNWEQIYARWVPMSSSEPEQTFVVTLNQASGAYVISF</sequence>
<accession>A0A6M1R9T3</accession>
<protein>
    <recommendedName>
        <fullName evidence="5">Lipoprotein</fullName>
    </recommendedName>
</protein>
<feature type="signal peptide" evidence="2">
    <location>
        <begin position="1"/>
        <end position="19"/>
    </location>
</feature>
<organism evidence="3 4">
    <name type="scientific">Grimontia sedimenti</name>
    <dbReference type="NCBI Taxonomy" id="2711294"/>
    <lineage>
        <taxon>Bacteria</taxon>
        <taxon>Pseudomonadati</taxon>
        <taxon>Pseudomonadota</taxon>
        <taxon>Gammaproteobacteria</taxon>
        <taxon>Vibrionales</taxon>
        <taxon>Vibrionaceae</taxon>
        <taxon>Grimontia</taxon>
    </lineage>
</organism>
<comment type="caution">
    <text evidence="3">The sequence shown here is derived from an EMBL/GenBank/DDBJ whole genome shotgun (WGS) entry which is preliminary data.</text>
</comment>
<proteinExistence type="predicted"/>
<feature type="region of interest" description="Disordered" evidence="1">
    <location>
        <begin position="27"/>
        <end position="48"/>
    </location>
</feature>
<gene>
    <name evidence="3" type="ORF">G5S52_06050</name>
</gene>
<evidence type="ECO:0000256" key="2">
    <source>
        <dbReference type="SAM" id="SignalP"/>
    </source>
</evidence>
<dbReference type="Proteomes" id="UP000473008">
    <property type="component" value="Unassembled WGS sequence"/>
</dbReference>
<evidence type="ECO:0000313" key="4">
    <source>
        <dbReference type="Proteomes" id="UP000473008"/>
    </source>
</evidence>
<dbReference type="AlphaFoldDB" id="A0A6M1R9T3"/>
<reference evidence="3 4" key="1">
    <citation type="submission" date="2020-02" db="EMBL/GenBank/DDBJ databases">
        <title>The draft genome of Grimontia sedimenta sp. nov., isolated from benthic sediments near coral reefs south of Kuwait.</title>
        <authorList>
            <person name="Mahmoud H.M."/>
            <person name="Jose L."/>
            <person name="Eapen S."/>
        </authorList>
    </citation>
    <scope>NUCLEOTIDE SEQUENCE [LARGE SCALE GENOMIC DNA]</scope>
    <source>
        <strain evidence="3 4">S25</strain>
    </source>
</reference>
<dbReference type="EMBL" id="JAALDL010000003">
    <property type="protein sequence ID" value="NGN97234.1"/>
    <property type="molecule type" value="Genomic_DNA"/>
</dbReference>
<dbReference type="PROSITE" id="PS51257">
    <property type="entry name" value="PROKAR_LIPOPROTEIN"/>
    <property type="match status" value="1"/>
</dbReference>
<dbReference type="RefSeq" id="WP_165012243.1">
    <property type="nucleotide sequence ID" value="NZ_JAALDL010000003.1"/>
</dbReference>
<feature type="compositionally biased region" description="Low complexity" evidence="1">
    <location>
        <begin position="38"/>
        <end position="48"/>
    </location>
</feature>
<feature type="compositionally biased region" description="Gly residues" evidence="1">
    <location>
        <begin position="27"/>
        <end position="37"/>
    </location>
</feature>
<name>A0A6M1R9T3_9GAMM</name>
<evidence type="ECO:0000256" key="1">
    <source>
        <dbReference type="SAM" id="MobiDB-lite"/>
    </source>
</evidence>
<keyword evidence="4" id="KW-1185">Reference proteome</keyword>
<keyword evidence="2" id="KW-0732">Signal</keyword>
<feature type="chain" id="PRO_5026837855" description="Lipoprotein" evidence="2">
    <location>
        <begin position="20"/>
        <end position="160"/>
    </location>
</feature>
<evidence type="ECO:0000313" key="3">
    <source>
        <dbReference type="EMBL" id="NGN97234.1"/>
    </source>
</evidence>